<reference evidence="4 5" key="1">
    <citation type="submission" date="2018-08" db="EMBL/GenBank/DDBJ databases">
        <title>A genome reference for cultivated species of the human gut microbiota.</title>
        <authorList>
            <person name="Zou Y."/>
            <person name="Xue W."/>
            <person name="Luo G."/>
        </authorList>
    </citation>
    <scope>NUCLEOTIDE SEQUENCE [LARGE SCALE GENOMIC DNA]</scope>
    <source>
        <strain evidence="4 5">TM10-3</strain>
    </source>
</reference>
<dbReference type="Proteomes" id="UP000260642">
    <property type="component" value="Unassembled WGS sequence"/>
</dbReference>
<dbReference type="PANTHER" id="PTHR30404">
    <property type="entry name" value="N-ACETYLMURAMOYL-L-ALANINE AMIDASE"/>
    <property type="match status" value="1"/>
</dbReference>
<protein>
    <recommendedName>
        <fullName evidence="3">MurNAc-LAA domain-containing protein</fullName>
    </recommendedName>
</protein>
<dbReference type="GO" id="GO:0008745">
    <property type="term" value="F:N-acetylmuramoyl-L-alanine amidase activity"/>
    <property type="evidence" value="ECO:0007669"/>
    <property type="project" value="InterPro"/>
</dbReference>
<dbReference type="Pfam" id="PF01520">
    <property type="entry name" value="Amidase_3"/>
    <property type="match status" value="1"/>
</dbReference>
<dbReference type="InterPro" id="IPR050695">
    <property type="entry name" value="N-acetylmuramoyl_amidase_3"/>
</dbReference>
<keyword evidence="2" id="KW-0732">Signal</keyword>
<evidence type="ECO:0000256" key="2">
    <source>
        <dbReference type="SAM" id="SignalP"/>
    </source>
</evidence>
<dbReference type="PANTHER" id="PTHR30404:SF0">
    <property type="entry name" value="N-ACETYLMURAMOYL-L-ALANINE AMIDASE AMIC"/>
    <property type="match status" value="1"/>
</dbReference>
<feature type="signal peptide" evidence="2">
    <location>
        <begin position="1"/>
        <end position="27"/>
    </location>
</feature>
<dbReference type="GO" id="GO:0009253">
    <property type="term" value="P:peptidoglycan catabolic process"/>
    <property type="evidence" value="ECO:0007669"/>
    <property type="project" value="InterPro"/>
</dbReference>
<evidence type="ECO:0000259" key="3">
    <source>
        <dbReference type="Pfam" id="PF01520"/>
    </source>
</evidence>
<evidence type="ECO:0000313" key="5">
    <source>
        <dbReference type="Proteomes" id="UP000260642"/>
    </source>
</evidence>
<dbReference type="SUPFAM" id="SSF53187">
    <property type="entry name" value="Zn-dependent exopeptidases"/>
    <property type="match status" value="1"/>
</dbReference>
<gene>
    <name evidence="4" type="ORF">DXD95_02010</name>
</gene>
<sequence length="231" mass="25514">MQFKKTATIVLAATMIVTSFSFNTVSASETAEAVDQVKQIENTESERTAETAQSDFGITHVILDDSNMLDENNQAIVVGYTGDTPEKAELNVKNTKTGENISINSCKISSSGLLFEVSSGLDDYELIDLSIYNNEIATKFDMKKMGFDKDKPDAYLDENEIQVENYSDLENYSNLARSSNGKYVVVLDPGHDDTHTGAAANGISEKDINLKIAKYCKQELESYYGVQVYMT</sequence>
<feature type="domain" description="MurNAc-LAA" evidence="3">
    <location>
        <begin position="185"/>
        <end position="231"/>
    </location>
</feature>
<dbReference type="EMBL" id="QSOB01000002">
    <property type="protein sequence ID" value="RGI70463.1"/>
    <property type="molecule type" value="Genomic_DNA"/>
</dbReference>
<evidence type="ECO:0000313" key="4">
    <source>
        <dbReference type="EMBL" id="RGI70463.1"/>
    </source>
</evidence>
<feature type="chain" id="PRO_5017719935" description="MurNAc-LAA domain-containing protein" evidence="2">
    <location>
        <begin position="28"/>
        <end position="231"/>
    </location>
</feature>
<evidence type="ECO:0000256" key="1">
    <source>
        <dbReference type="ARBA" id="ARBA00022801"/>
    </source>
</evidence>
<dbReference type="AlphaFoldDB" id="A0A3E4EGI7"/>
<dbReference type="Gene3D" id="3.40.630.40">
    <property type="entry name" value="Zn-dependent exopeptidases"/>
    <property type="match status" value="1"/>
</dbReference>
<name>A0A3E4EGI7_9FIRM</name>
<organism evidence="4 5">
    <name type="scientific">Agathobacter rectalis</name>
    <dbReference type="NCBI Taxonomy" id="39491"/>
    <lineage>
        <taxon>Bacteria</taxon>
        <taxon>Bacillati</taxon>
        <taxon>Bacillota</taxon>
        <taxon>Clostridia</taxon>
        <taxon>Lachnospirales</taxon>
        <taxon>Lachnospiraceae</taxon>
        <taxon>Agathobacter</taxon>
    </lineage>
</organism>
<keyword evidence="1" id="KW-0378">Hydrolase</keyword>
<comment type="caution">
    <text evidence="4">The sequence shown here is derived from an EMBL/GenBank/DDBJ whole genome shotgun (WGS) entry which is preliminary data.</text>
</comment>
<accession>A0A3E4EGI7</accession>
<dbReference type="GO" id="GO:0030288">
    <property type="term" value="C:outer membrane-bounded periplasmic space"/>
    <property type="evidence" value="ECO:0007669"/>
    <property type="project" value="TreeGrafter"/>
</dbReference>
<proteinExistence type="predicted"/>
<dbReference type="InterPro" id="IPR002508">
    <property type="entry name" value="MurNAc-LAA_cat"/>
</dbReference>